<name>A0A0D1UVZ6_ANEMI</name>
<comment type="caution">
    <text evidence="1">The sequence shown here is derived from an EMBL/GenBank/DDBJ whole genome shotgun (WGS) entry which is preliminary data.</text>
</comment>
<protein>
    <submittedName>
        <fullName evidence="1">Uncharacterized protein</fullName>
    </submittedName>
</protein>
<organism evidence="1 2">
    <name type="scientific">Aneurinibacillus migulanus</name>
    <name type="common">Bacillus migulanus</name>
    <dbReference type="NCBI Taxonomy" id="47500"/>
    <lineage>
        <taxon>Bacteria</taxon>
        <taxon>Bacillati</taxon>
        <taxon>Bacillota</taxon>
        <taxon>Bacilli</taxon>
        <taxon>Bacillales</taxon>
        <taxon>Paenibacillaceae</taxon>
        <taxon>Aneurinibacillus group</taxon>
        <taxon>Aneurinibacillus</taxon>
    </lineage>
</organism>
<dbReference type="Proteomes" id="UP000037269">
    <property type="component" value="Unassembled WGS sequence"/>
</dbReference>
<dbReference type="EMBL" id="LGUG01000004">
    <property type="protein sequence ID" value="KON94682.1"/>
    <property type="molecule type" value="Genomic_DNA"/>
</dbReference>
<dbReference type="AlphaFoldDB" id="A0A0D1UVZ6"/>
<reference evidence="1 2" key="1">
    <citation type="submission" date="2015-07" db="EMBL/GenBank/DDBJ databases">
        <title>Fjat-14205 dsm 2895.</title>
        <authorList>
            <person name="Liu B."/>
            <person name="Wang J."/>
            <person name="Zhu Y."/>
            <person name="Liu G."/>
            <person name="Chen Q."/>
            <person name="Chen Z."/>
            <person name="Lan J."/>
            <person name="Che J."/>
            <person name="Ge C."/>
            <person name="Shi H."/>
            <person name="Pan Z."/>
            <person name="Liu X."/>
        </authorList>
    </citation>
    <scope>NUCLEOTIDE SEQUENCE [LARGE SCALE GENOMIC DNA]</scope>
    <source>
        <strain evidence="1 2">DSM 2895</strain>
    </source>
</reference>
<sequence length="71" mass="8693">MDIEERKRPDVSALFCFYVMEQQKSHNMQRKKRVNISYVSFFVIGRIFASEIYCELLYNKAKRKKVLQKRR</sequence>
<evidence type="ECO:0000313" key="2">
    <source>
        <dbReference type="Proteomes" id="UP000037269"/>
    </source>
</evidence>
<gene>
    <name evidence="1" type="ORF">AF333_03485</name>
</gene>
<dbReference type="PATRIC" id="fig|47500.8.peg.3989"/>
<dbReference type="STRING" id="47500.AF333_03485"/>
<accession>A0A0D1UVZ6</accession>
<proteinExistence type="predicted"/>
<evidence type="ECO:0000313" key="1">
    <source>
        <dbReference type="EMBL" id="KON94682.1"/>
    </source>
</evidence>
<keyword evidence="2" id="KW-1185">Reference proteome</keyword>